<dbReference type="Pfam" id="PF01592">
    <property type="entry name" value="NifU_N"/>
    <property type="match status" value="1"/>
</dbReference>
<dbReference type="PANTHER" id="PTHR10093">
    <property type="entry name" value="IRON-SULFUR CLUSTER ASSEMBLY ENZYME NIFU HOMOLOG"/>
    <property type="match status" value="1"/>
</dbReference>
<proteinExistence type="predicted"/>
<dbReference type="CDD" id="cd06664">
    <property type="entry name" value="IscU_like"/>
    <property type="match status" value="1"/>
</dbReference>
<comment type="caution">
    <text evidence="2">The sequence shown here is derived from an EMBL/GenBank/DDBJ whole genome shotgun (WGS) entry which is preliminary data.</text>
</comment>
<dbReference type="InterPro" id="IPR002871">
    <property type="entry name" value="NIF_FeS_clus_asmbl_NifU_N"/>
</dbReference>
<dbReference type="SUPFAM" id="SSF82649">
    <property type="entry name" value="SufE/NifU"/>
    <property type="match status" value="1"/>
</dbReference>
<reference evidence="3" key="1">
    <citation type="submission" date="2017-09" db="EMBL/GenBank/DDBJ databases">
        <title>Depth-based differentiation of microbial function through sediment-hosted aquifers and enrichment of novel symbionts in the deep terrestrial subsurface.</title>
        <authorList>
            <person name="Probst A.J."/>
            <person name="Ladd B."/>
            <person name="Jarett J.K."/>
            <person name="Geller-Mcgrath D.E."/>
            <person name="Sieber C.M.K."/>
            <person name="Emerson J.B."/>
            <person name="Anantharaman K."/>
            <person name="Thomas B.C."/>
            <person name="Malmstrom R."/>
            <person name="Stieglmeier M."/>
            <person name="Klingl A."/>
            <person name="Woyke T."/>
            <person name="Ryan C.M."/>
            <person name="Banfield J.F."/>
        </authorList>
    </citation>
    <scope>NUCLEOTIDE SEQUENCE [LARGE SCALE GENOMIC DNA]</scope>
</reference>
<gene>
    <name evidence="2" type="ORF">COU88_04665</name>
</gene>
<dbReference type="EMBL" id="PFED01000190">
    <property type="protein sequence ID" value="PJE62503.1"/>
    <property type="molecule type" value="Genomic_DNA"/>
</dbReference>
<dbReference type="GO" id="GO:0051536">
    <property type="term" value="F:iron-sulfur cluster binding"/>
    <property type="evidence" value="ECO:0007669"/>
    <property type="project" value="InterPro"/>
</dbReference>
<feature type="domain" description="NIF system FeS cluster assembly NifU N-terminal" evidence="1">
    <location>
        <begin position="5"/>
        <end position="118"/>
    </location>
</feature>
<protein>
    <submittedName>
        <fullName evidence="2">Fe-S cluster protein</fullName>
    </submittedName>
</protein>
<evidence type="ECO:0000313" key="2">
    <source>
        <dbReference type="EMBL" id="PJE62503.1"/>
    </source>
</evidence>
<accession>A0A2M8KRH6</accession>
<dbReference type="Gene3D" id="3.90.1010.10">
    <property type="match status" value="1"/>
</dbReference>
<dbReference type="GO" id="GO:0005506">
    <property type="term" value="F:iron ion binding"/>
    <property type="evidence" value="ECO:0007669"/>
    <property type="project" value="InterPro"/>
</dbReference>
<dbReference type="AlphaFoldDB" id="A0A2M8KRH6"/>
<evidence type="ECO:0000259" key="1">
    <source>
        <dbReference type="Pfam" id="PF01592"/>
    </source>
</evidence>
<name>A0A2M8KRH6_9BACT</name>
<organism evidence="2 3">
    <name type="scientific">Candidatus Roizmanbacteria bacterium CG10_big_fil_rev_8_21_14_0_10_39_6</name>
    <dbReference type="NCBI Taxonomy" id="1974853"/>
    <lineage>
        <taxon>Bacteria</taxon>
        <taxon>Candidatus Roizmaniibacteriota</taxon>
    </lineage>
</organism>
<dbReference type="Proteomes" id="UP000229554">
    <property type="component" value="Unassembled WGS sequence"/>
</dbReference>
<evidence type="ECO:0000313" key="3">
    <source>
        <dbReference type="Proteomes" id="UP000229554"/>
    </source>
</evidence>
<sequence>MDDLYREEILDHYKHPRHVGKSACSNSAHADNPLCGDDAYVYITVKNGKILNATHITRGCAISVASASMLFEKIQGMAVVDVLKLKPQDITDSLGTTLTPSRLKCALLPLETVQRALTK</sequence>
<dbReference type="GO" id="GO:0016226">
    <property type="term" value="P:iron-sulfur cluster assembly"/>
    <property type="evidence" value="ECO:0007669"/>
    <property type="project" value="InterPro"/>
</dbReference>